<sequence length="486" mass="54733">MLKATRACTRHALRSAFWWPPERSLGFNALDGSIHNVDPEIFELMLSEREMHNQSLSLMAMESYPTEAVCQANNAYLPAFEGYPGKRYHPGTAVVDAIERLCWDRALETFDLLPSEWGVNAQAMTGSLANIYTFNALLRPGESLLRMELSHGGHISHGHQIADRKISETAHRFDSIPYHVDPLTGLIDYEEVSKLAQHHRPRIIVAGGSAYCRHIDFARLRSIADRVDALIHYDMSHFCGLVASGVFPSPFQFCDVVTTTPYKTLRGPQGALIIFRRWMEDAINSTVFPRYQCGTSYRNIAAMTVALRQARTEESRREQGLFLQAATVLSQGLLERGYRLVTGGTDCHMMLVDLRSEGISGYRVENVLGLINILANQNAIPGDVGLRFTGLRLATPPMIIRGMEADNFAYIAELVHRGIELAKRLSGEFESEERDGSEQARRSSKKNFLQFLGSRCHQPQVLKLKDDVITLSRRYPLPSFLYRDLT</sequence>
<feature type="modified residue" description="N6-(pyridoxal phosphate)lysine" evidence="7">
    <location>
        <position position="263"/>
    </location>
</feature>
<dbReference type="InterPro" id="IPR015421">
    <property type="entry name" value="PyrdxlP-dep_Trfase_major"/>
</dbReference>
<keyword evidence="10" id="KW-1185">Reference proteome</keyword>
<dbReference type="Gene3D" id="3.90.1150.10">
    <property type="entry name" value="Aspartate Aminotransferase, domain 1"/>
    <property type="match status" value="1"/>
</dbReference>
<evidence type="ECO:0000256" key="4">
    <source>
        <dbReference type="ARBA" id="ARBA00006376"/>
    </source>
</evidence>
<protein>
    <recommendedName>
        <fullName evidence="5">glycine hydroxymethyltransferase</fullName>
        <ecNumber evidence="5">2.1.2.1</ecNumber>
    </recommendedName>
</protein>
<dbReference type="PANTHER" id="PTHR11680:SF28">
    <property type="entry name" value="SERINE HYDROXYMETHYLTRANSFERASE, MITOCHONDRIAL"/>
    <property type="match status" value="1"/>
</dbReference>
<dbReference type="InterPro" id="IPR039429">
    <property type="entry name" value="SHMT-like_dom"/>
</dbReference>
<evidence type="ECO:0000256" key="6">
    <source>
        <dbReference type="ARBA" id="ARBA00022898"/>
    </source>
</evidence>
<dbReference type="InterPro" id="IPR015424">
    <property type="entry name" value="PyrdxlP-dep_Trfase"/>
</dbReference>
<dbReference type="EC" id="2.1.2.1" evidence="5"/>
<dbReference type="PIRSF" id="PIRSF000412">
    <property type="entry name" value="SHMT"/>
    <property type="match status" value="1"/>
</dbReference>
<dbReference type="AlphaFoldDB" id="A0AAN6S0L0"/>
<proteinExistence type="inferred from homology"/>
<dbReference type="Gene3D" id="3.40.640.10">
    <property type="entry name" value="Type I PLP-dependent aspartate aminotransferase-like (Major domain)"/>
    <property type="match status" value="1"/>
</dbReference>
<evidence type="ECO:0000256" key="2">
    <source>
        <dbReference type="ARBA" id="ARBA00001933"/>
    </source>
</evidence>
<evidence type="ECO:0000256" key="3">
    <source>
        <dbReference type="ARBA" id="ARBA00004777"/>
    </source>
</evidence>
<comment type="caution">
    <text evidence="9">The sequence shown here is derived from an EMBL/GenBank/DDBJ whole genome shotgun (WGS) entry which is preliminary data.</text>
</comment>
<evidence type="ECO:0000313" key="9">
    <source>
        <dbReference type="EMBL" id="KAK3935391.1"/>
    </source>
</evidence>
<evidence type="ECO:0000256" key="1">
    <source>
        <dbReference type="ARBA" id="ARBA00001528"/>
    </source>
</evidence>
<dbReference type="Pfam" id="PF00464">
    <property type="entry name" value="SHMT"/>
    <property type="match status" value="1"/>
</dbReference>
<dbReference type="EMBL" id="MU853926">
    <property type="protein sequence ID" value="KAK3935391.1"/>
    <property type="molecule type" value="Genomic_DNA"/>
</dbReference>
<dbReference type="GO" id="GO:0004372">
    <property type="term" value="F:glycine hydroxymethyltransferase activity"/>
    <property type="evidence" value="ECO:0007669"/>
    <property type="project" value="UniProtKB-EC"/>
</dbReference>
<feature type="domain" description="Serine hydroxymethyltransferase-like" evidence="8">
    <location>
        <begin position="35"/>
        <end position="414"/>
    </location>
</feature>
<dbReference type="GO" id="GO:0019264">
    <property type="term" value="P:glycine biosynthetic process from serine"/>
    <property type="evidence" value="ECO:0007669"/>
    <property type="project" value="InterPro"/>
</dbReference>
<dbReference type="InterPro" id="IPR015422">
    <property type="entry name" value="PyrdxlP-dep_Trfase_small"/>
</dbReference>
<comment type="similarity">
    <text evidence="4">Belongs to the SHMT family.</text>
</comment>
<comment type="pathway">
    <text evidence="3">One-carbon metabolism; tetrahydrofolate interconversion.</text>
</comment>
<evidence type="ECO:0000256" key="5">
    <source>
        <dbReference type="ARBA" id="ARBA00012256"/>
    </source>
</evidence>
<dbReference type="InterPro" id="IPR049943">
    <property type="entry name" value="Ser_HO-MeTrfase-like"/>
</dbReference>
<gene>
    <name evidence="9" type="ORF">QBC46DRAFT_397677</name>
</gene>
<dbReference type="Proteomes" id="UP001303473">
    <property type="component" value="Unassembled WGS sequence"/>
</dbReference>
<dbReference type="InterPro" id="IPR001085">
    <property type="entry name" value="Ser_HO-MeTrfase"/>
</dbReference>
<dbReference type="SUPFAM" id="SSF53383">
    <property type="entry name" value="PLP-dependent transferases"/>
    <property type="match status" value="1"/>
</dbReference>
<dbReference type="GO" id="GO:0005739">
    <property type="term" value="C:mitochondrion"/>
    <property type="evidence" value="ECO:0007669"/>
    <property type="project" value="TreeGrafter"/>
</dbReference>
<evidence type="ECO:0000313" key="10">
    <source>
        <dbReference type="Proteomes" id="UP001303473"/>
    </source>
</evidence>
<keyword evidence="6 7" id="KW-0663">Pyridoxal phosphate</keyword>
<accession>A0AAN6S0L0</accession>
<name>A0AAN6S0L0_9PEZI</name>
<comment type="cofactor">
    <cofactor evidence="2 7">
        <name>pyridoxal 5'-phosphate</name>
        <dbReference type="ChEBI" id="CHEBI:597326"/>
    </cofactor>
</comment>
<dbReference type="GO" id="GO:0030170">
    <property type="term" value="F:pyridoxal phosphate binding"/>
    <property type="evidence" value="ECO:0007669"/>
    <property type="project" value="InterPro"/>
</dbReference>
<dbReference type="NCBIfam" id="NF000586">
    <property type="entry name" value="PRK00011.1"/>
    <property type="match status" value="1"/>
</dbReference>
<dbReference type="PANTHER" id="PTHR11680">
    <property type="entry name" value="SERINE HYDROXYMETHYLTRANSFERASE"/>
    <property type="match status" value="1"/>
</dbReference>
<comment type="catalytic activity">
    <reaction evidence="1">
        <text>(6R)-5,10-methylene-5,6,7,8-tetrahydrofolate + glycine + H2O = (6S)-5,6,7,8-tetrahydrofolate + L-serine</text>
        <dbReference type="Rhea" id="RHEA:15481"/>
        <dbReference type="ChEBI" id="CHEBI:15377"/>
        <dbReference type="ChEBI" id="CHEBI:15636"/>
        <dbReference type="ChEBI" id="CHEBI:33384"/>
        <dbReference type="ChEBI" id="CHEBI:57305"/>
        <dbReference type="ChEBI" id="CHEBI:57453"/>
        <dbReference type="EC" id="2.1.2.1"/>
    </reaction>
</comment>
<evidence type="ECO:0000256" key="7">
    <source>
        <dbReference type="PIRSR" id="PIRSR000412-50"/>
    </source>
</evidence>
<evidence type="ECO:0000259" key="8">
    <source>
        <dbReference type="Pfam" id="PF00464"/>
    </source>
</evidence>
<dbReference type="GO" id="GO:0035999">
    <property type="term" value="P:tetrahydrofolate interconversion"/>
    <property type="evidence" value="ECO:0007669"/>
    <property type="project" value="InterPro"/>
</dbReference>
<reference evidence="10" key="1">
    <citation type="journal article" date="2023" name="Mol. Phylogenet. Evol.">
        <title>Genome-scale phylogeny and comparative genomics of the fungal order Sordariales.</title>
        <authorList>
            <person name="Hensen N."/>
            <person name="Bonometti L."/>
            <person name="Westerberg I."/>
            <person name="Brannstrom I.O."/>
            <person name="Guillou S."/>
            <person name="Cros-Aarteil S."/>
            <person name="Calhoun S."/>
            <person name="Haridas S."/>
            <person name="Kuo A."/>
            <person name="Mondo S."/>
            <person name="Pangilinan J."/>
            <person name="Riley R."/>
            <person name="LaButti K."/>
            <person name="Andreopoulos B."/>
            <person name="Lipzen A."/>
            <person name="Chen C."/>
            <person name="Yan M."/>
            <person name="Daum C."/>
            <person name="Ng V."/>
            <person name="Clum A."/>
            <person name="Steindorff A."/>
            <person name="Ohm R.A."/>
            <person name="Martin F."/>
            <person name="Silar P."/>
            <person name="Natvig D.O."/>
            <person name="Lalanne C."/>
            <person name="Gautier V."/>
            <person name="Ament-Velasquez S.L."/>
            <person name="Kruys A."/>
            <person name="Hutchinson M.I."/>
            <person name="Powell A.J."/>
            <person name="Barry K."/>
            <person name="Miller A.N."/>
            <person name="Grigoriev I.V."/>
            <person name="Debuchy R."/>
            <person name="Gladieux P."/>
            <person name="Hiltunen Thoren M."/>
            <person name="Johannesson H."/>
        </authorList>
    </citation>
    <scope>NUCLEOTIDE SEQUENCE [LARGE SCALE GENOMIC DNA]</scope>
    <source>
        <strain evidence="10">CBS 340.73</strain>
    </source>
</reference>
<dbReference type="CDD" id="cd00378">
    <property type="entry name" value="SHMT"/>
    <property type="match status" value="1"/>
</dbReference>
<organism evidence="9 10">
    <name type="scientific">Diplogelasinospora grovesii</name>
    <dbReference type="NCBI Taxonomy" id="303347"/>
    <lineage>
        <taxon>Eukaryota</taxon>
        <taxon>Fungi</taxon>
        <taxon>Dikarya</taxon>
        <taxon>Ascomycota</taxon>
        <taxon>Pezizomycotina</taxon>
        <taxon>Sordariomycetes</taxon>
        <taxon>Sordariomycetidae</taxon>
        <taxon>Sordariales</taxon>
        <taxon>Diplogelasinosporaceae</taxon>
        <taxon>Diplogelasinospora</taxon>
    </lineage>
</organism>